<dbReference type="PANTHER" id="PTHR48075">
    <property type="entry name" value="3-HYDROXYACYL-COA DEHYDROGENASE FAMILY PROTEIN"/>
    <property type="match status" value="1"/>
</dbReference>
<organism evidence="8 9">
    <name type="scientific">[Clostridium] ultunense Esp</name>
    <dbReference type="NCBI Taxonomy" id="1288971"/>
    <lineage>
        <taxon>Bacteria</taxon>
        <taxon>Bacillati</taxon>
        <taxon>Bacillota</taxon>
        <taxon>Tissierellia</taxon>
        <taxon>Tissierellales</taxon>
        <taxon>Tepidimicrobiaceae</taxon>
        <taxon>Schnuerera</taxon>
    </lineage>
</organism>
<evidence type="ECO:0000256" key="3">
    <source>
        <dbReference type="ARBA" id="ARBA00023002"/>
    </source>
</evidence>
<feature type="binding site" evidence="5">
    <location>
        <position position="100"/>
    </location>
    <ligand>
        <name>NAD(+)</name>
        <dbReference type="ChEBI" id="CHEBI:57540"/>
    </ligand>
</feature>
<dbReference type="GO" id="GO:0070403">
    <property type="term" value="F:NAD+ binding"/>
    <property type="evidence" value="ECO:0007669"/>
    <property type="project" value="InterPro"/>
</dbReference>
<dbReference type="SUPFAM" id="SSF48179">
    <property type="entry name" value="6-phosphogluconate dehydrogenase C-terminal domain-like"/>
    <property type="match status" value="1"/>
</dbReference>
<accession>M1ZJA8</accession>
<feature type="domain" description="3-hydroxyacyl-CoA dehydrogenase NAD binding" evidence="7">
    <location>
        <begin position="8"/>
        <end position="187"/>
    </location>
</feature>
<dbReference type="RefSeq" id="WP_005589168.1">
    <property type="nucleotide sequence ID" value="NZ_LT669839.1"/>
</dbReference>
<evidence type="ECO:0000256" key="2">
    <source>
        <dbReference type="ARBA" id="ARBA00009463"/>
    </source>
</evidence>
<feature type="binding site" evidence="5">
    <location>
        <position position="146"/>
    </location>
    <ligand>
        <name>NAD(+)</name>
        <dbReference type="ChEBI" id="CHEBI:57540"/>
    </ligand>
</feature>
<feature type="binding site" evidence="5">
    <location>
        <position position="36"/>
    </location>
    <ligand>
        <name>NAD(+)</name>
        <dbReference type="ChEBI" id="CHEBI:57540"/>
    </ligand>
</feature>
<dbReference type="PANTHER" id="PTHR48075:SF5">
    <property type="entry name" value="3-HYDROXYBUTYRYL-COA DEHYDROGENASE"/>
    <property type="match status" value="1"/>
</dbReference>
<evidence type="ECO:0000259" key="7">
    <source>
        <dbReference type="Pfam" id="PF02737"/>
    </source>
</evidence>
<evidence type="ECO:0000256" key="4">
    <source>
        <dbReference type="PIRSR" id="PIRSR000105-1"/>
    </source>
</evidence>
<keyword evidence="5" id="KW-0520">NAD</keyword>
<dbReference type="Gene3D" id="3.40.50.720">
    <property type="entry name" value="NAD(P)-binding Rossmann-like Domain"/>
    <property type="match status" value="1"/>
</dbReference>
<dbReference type="InterPro" id="IPR036291">
    <property type="entry name" value="NAD(P)-bd_dom_sf"/>
</dbReference>
<dbReference type="EC" id="1.1.1.157" evidence="8"/>
<dbReference type="EMBL" id="LT669839">
    <property type="protein sequence ID" value="SHD75980.1"/>
    <property type="molecule type" value="Genomic_DNA"/>
</dbReference>
<dbReference type="Pfam" id="PF02737">
    <property type="entry name" value="3HCDH_N"/>
    <property type="match status" value="1"/>
</dbReference>
<dbReference type="InterPro" id="IPR006108">
    <property type="entry name" value="3HC_DH_C"/>
</dbReference>
<dbReference type="Proteomes" id="UP000245423">
    <property type="component" value="Chromosome 1"/>
</dbReference>
<dbReference type="InterPro" id="IPR013328">
    <property type="entry name" value="6PGD_dom2"/>
</dbReference>
<feature type="site" description="Important for catalytic activity" evidence="4">
    <location>
        <position position="143"/>
    </location>
</feature>
<feature type="binding site" evidence="5">
    <location>
        <position position="280"/>
    </location>
    <ligand>
        <name>NAD(+)</name>
        <dbReference type="ChEBI" id="CHEBI:57540"/>
    </ligand>
</feature>
<feature type="binding site" evidence="5">
    <location>
        <position position="95"/>
    </location>
    <ligand>
        <name>NAD(+)</name>
        <dbReference type="ChEBI" id="CHEBI:57540"/>
    </ligand>
</feature>
<dbReference type="SUPFAM" id="SSF51735">
    <property type="entry name" value="NAD(P)-binding Rossmann-fold domains"/>
    <property type="match status" value="1"/>
</dbReference>
<evidence type="ECO:0000313" key="8">
    <source>
        <dbReference type="EMBL" id="SHD75980.1"/>
    </source>
</evidence>
<dbReference type="InterPro" id="IPR022694">
    <property type="entry name" value="3-OHacyl-CoA_DH"/>
</dbReference>
<keyword evidence="9" id="KW-1185">Reference proteome</keyword>
<evidence type="ECO:0000313" key="9">
    <source>
        <dbReference type="Proteomes" id="UP000245423"/>
    </source>
</evidence>
<dbReference type="PROSITE" id="PS00067">
    <property type="entry name" value="3HCDH"/>
    <property type="match status" value="1"/>
</dbReference>
<dbReference type="PIRSF" id="PIRSF000105">
    <property type="entry name" value="HCDH"/>
    <property type="match status" value="1"/>
</dbReference>
<feature type="binding site" evidence="5">
    <location>
        <position position="122"/>
    </location>
    <ligand>
        <name>NAD(+)</name>
        <dbReference type="ChEBI" id="CHEBI:57540"/>
    </ligand>
</feature>
<reference evidence="8 9" key="1">
    <citation type="submission" date="2016-11" db="EMBL/GenBank/DDBJ databases">
        <authorList>
            <person name="Manzoor S."/>
        </authorList>
    </citation>
    <scope>NUCLEOTIDE SEQUENCE [LARGE SCALE GENOMIC DNA]</scope>
    <source>
        <strain evidence="8">Clostridium ultunense strain Esp</strain>
    </source>
</reference>
<comment type="similarity">
    <text evidence="2">Belongs to the 3-hydroxyacyl-CoA dehydrogenase family.</text>
</comment>
<dbReference type="GO" id="GO:0008691">
    <property type="term" value="F:3-hydroxybutyryl-CoA dehydrogenase activity"/>
    <property type="evidence" value="ECO:0007669"/>
    <property type="project" value="UniProtKB-EC"/>
</dbReference>
<gene>
    <name evidence="8" type="primary">hbd</name>
    <name evidence="8" type="ORF">CUESP1_0596</name>
</gene>
<feature type="domain" description="3-hydroxyacyl-CoA dehydrogenase C-terminal" evidence="6">
    <location>
        <begin position="190"/>
        <end position="288"/>
    </location>
</feature>
<protein>
    <submittedName>
        <fullName evidence="8">3-hydroxybutyryl-CoA dehydrogenase</fullName>
        <ecNumber evidence="8">1.1.1.157</ecNumber>
    </submittedName>
</protein>
<name>M1ZJA8_9FIRM</name>
<dbReference type="InterPro" id="IPR006176">
    <property type="entry name" value="3-OHacyl-CoA_DH_NAD-bd"/>
</dbReference>
<dbReference type="FunFam" id="3.40.50.720:FF:000009">
    <property type="entry name" value="Fatty oxidation complex, alpha subunit"/>
    <property type="match status" value="1"/>
</dbReference>
<keyword evidence="3 8" id="KW-0560">Oxidoreductase</keyword>
<dbReference type="UniPathway" id="UPA00863"/>
<evidence type="ECO:0000259" key="6">
    <source>
        <dbReference type="Pfam" id="PF00725"/>
    </source>
</evidence>
<dbReference type="GO" id="GO:0019605">
    <property type="term" value="P:butyrate metabolic process"/>
    <property type="evidence" value="ECO:0007669"/>
    <property type="project" value="UniProtKB-UniPathway"/>
</dbReference>
<dbReference type="Gene3D" id="1.10.1040.10">
    <property type="entry name" value="N-(1-d-carboxylethyl)-l-norvaline Dehydrogenase, domain 2"/>
    <property type="match status" value="1"/>
</dbReference>
<evidence type="ECO:0000256" key="1">
    <source>
        <dbReference type="ARBA" id="ARBA00005086"/>
    </source>
</evidence>
<dbReference type="Pfam" id="PF00725">
    <property type="entry name" value="3HCDH"/>
    <property type="match status" value="1"/>
</dbReference>
<proteinExistence type="inferred from homology"/>
<comment type="pathway">
    <text evidence="1">Lipid metabolism; butanoate metabolism.</text>
</comment>
<dbReference type="InterPro" id="IPR008927">
    <property type="entry name" value="6-PGluconate_DH-like_C_sf"/>
</dbReference>
<feature type="binding site" evidence="5">
    <location>
        <begin position="13"/>
        <end position="18"/>
    </location>
    <ligand>
        <name>NAD(+)</name>
        <dbReference type="ChEBI" id="CHEBI:57540"/>
    </ligand>
</feature>
<dbReference type="InterPro" id="IPR006180">
    <property type="entry name" value="3-OHacyl-CoA_DH_CS"/>
</dbReference>
<dbReference type="AlphaFoldDB" id="M1ZJA8"/>
<evidence type="ECO:0000256" key="5">
    <source>
        <dbReference type="PIRSR" id="PIRSR000105-2"/>
    </source>
</evidence>
<dbReference type="OrthoDB" id="9815331at2"/>
<sequence>MKLENIKKVGIAGAGTMGSGIAQIFARKGYEVVVTDIKKEFLENSKKLILIFNSSLIEEGLMIESEAKNIVKNINYSLDKKAFSDCDVIIEAIIEKMDIKQQFWREVEEIAKSDAIFATNTSGLSITEISKKLKNKGRFIGMHFWNPPHIIPLVELIRGEGTKDETVNILLELVKRIDKEPVIVQKDAPGFIGNRIQFAVFREALNIIEQGIATVEDVDRAMKYGPGFRYPIIGPLETADLGGLDTFYYISSYLFSDLSHVKEPQEVLKNLMDNNQLGVKSKEGFYDYAEGKDEEVIKRRDKMFFKMLKHIHSSK</sequence>
<dbReference type="HOGENOM" id="CLU_009834_2_0_9"/>